<dbReference type="EMBL" id="CP110431">
    <property type="protein sequence ID" value="WAQ89661.1"/>
    <property type="molecule type" value="Genomic_DNA"/>
</dbReference>
<feature type="signal peptide" evidence="1">
    <location>
        <begin position="1"/>
        <end position="30"/>
    </location>
</feature>
<dbReference type="RefSeq" id="XP_053025216.1">
    <property type="nucleotide sequence ID" value="XM_053161251.1"/>
</dbReference>
<evidence type="ECO:0000313" key="2">
    <source>
        <dbReference type="EMBL" id="WAQ89661.1"/>
    </source>
</evidence>
<evidence type="ECO:0000313" key="3">
    <source>
        <dbReference type="Proteomes" id="UP001164743"/>
    </source>
</evidence>
<sequence length="104" mass="11618">MAQDNSFKTGLRFVDLGLAAGLAWLPPVSCQHLKQRDEKEAKEAIKHGADVIMFDNVILNQNDILAFLRITAAKPERLLIFFKAAAEPAEPQPPWNLLTPRTQP</sequence>
<evidence type="ECO:0000256" key="1">
    <source>
        <dbReference type="SAM" id="SignalP"/>
    </source>
</evidence>
<gene>
    <name evidence="2" type="ORF">PtA15_11A351</name>
</gene>
<accession>A0ABY7CWK8</accession>
<keyword evidence="3" id="KW-1185">Reference proteome</keyword>
<dbReference type="GeneID" id="77802146"/>
<keyword evidence="1" id="KW-0732">Signal</keyword>
<name>A0ABY7CWK8_9BASI</name>
<reference evidence="2" key="1">
    <citation type="submission" date="2022-10" db="EMBL/GenBank/DDBJ databases">
        <title>Puccinia triticina Genome sequencing and assembly.</title>
        <authorList>
            <person name="Li C."/>
        </authorList>
    </citation>
    <scope>NUCLEOTIDE SEQUENCE</scope>
    <source>
        <strain evidence="2">Pt15</strain>
    </source>
</reference>
<protein>
    <submittedName>
        <fullName evidence="2">Uncharacterized protein</fullName>
    </submittedName>
</protein>
<feature type="chain" id="PRO_5045465640" evidence="1">
    <location>
        <begin position="31"/>
        <end position="104"/>
    </location>
</feature>
<dbReference type="Proteomes" id="UP001164743">
    <property type="component" value="Chromosome 11A"/>
</dbReference>
<organism evidence="2 3">
    <name type="scientific">Puccinia triticina</name>
    <dbReference type="NCBI Taxonomy" id="208348"/>
    <lineage>
        <taxon>Eukaryota</taxon>
        <taxon>Fungi</taxon>
        <taxon>Dikarya</taxon>
        <taxon>Basidiomycota</taxon>
        <taxon>Pucciniomycotina</taxon>
        <taxon>Pucciniomycetes</taxon>
        <taxon>Pucciniales</taxon>
        <taxon>Pucciniaceae</taxon>
        <taxon>Puccinia</taxon>
    </lineage>
</organism>
<proteinExistence type="predicted"/>